<dbReference type="EC" id="2.6.1.87" evidence="2"/>
<dbReference type="CDD" id="cd00616">
    <property type="entry name" value="AHBA_syn"/>
    <property type="match status" value="1"/>
</dbReference>
<organism evidence="2 3">
    <name type="scientific">Marine Group I thaumarchaeote SCGC AAA799-P11</name>
    <dbReference type="NCBI Taxonomy" id="1502295"/>
    <lineage>
        <taxon>Archaea</taxon>
        <taxon>Nitrososphaerota</taxon>
        <taxon>Marine Group I</taxon>
    </lineage>
</organism>
<dbReference type="Proteomes" id="UP000029387">
    <property type="component" value="Unassembled WGS sequence"/>
</dbReference>
<evidence type="ECO:0000313" key="3">
    <source>
        <dbReference type="Proteomes" id="UP000029387"/>
    </source>
</evidence>
<dbReference type="SUPFAM" id="SSF53383">
    <property type="entry name" value="PLP-dependent transferases"/>
    <property type="match status" value="1"/>
</dbReference>
<dbReference type="PANTHER" id="PTHR30244:SF34">
    <property type="entry name" value="DTDP-4-AMINO-4,6-DIDEOXYGALACTOSE TRANSAMINASE"/>
    <property type="match status" value="1"/>
</dbReference>
<accession>A0A087S305</accession>
<comment type="caution">
    <text evidence="2">The sequence shown here is derived from an EMBL/GenBank/DDBJ whole genome shotgun (WGS) entry which is preliminary data.</text>
</comment>
<dbReference type="InterPro" id="IPR000653">
    <property type="entry name" value="DegT/StrS_aminotransferase"/>
</dbReference>
<name>A0A087S305_9ARCH</name>
<gene>
    <name evidence="2" type="ORF">AAA799P11_00180</name>
</gene>
<dbReference type="PIRSF" id="PIRSF000390">
    <property type="entry name" value="PLP_StrS"/>
    <property type="match status" value="1"/>
</dbReference>
<dbReference type="Gene3D" id="3.90.1150.10">
    <property type="entry name" value="Aspartate Aminotransferase, domain 1"/>
    <property type="match status" value="1"/>
</dbReference>
<dbReference type="InterPro" id="IPR015422">
    <property type="entry name" value="PyrdxlP-dep_Trfase_small"/>
</dbReference>
<dbReference type="InterPro" id="IPR015421">
    <property type="entry name" value="PyrdxlP-dep_Trfase_major"/>
</dbReference>
<dbReference type="Pfam" id="PF01041">
    <property type="entry name" value="DegT_DnrJ_EryC1"/>
    <property type="match status" value="1"/>
</dbReference>
<evidence type="ECO:0000313" key="2">
    <source>
        <dbReference type="EMBL" id="KFM20109.1"/>
    </source>
</evidence>
<dbReference type="Gene3D" id="3.40.640.10">
    <property type="entry name" value="Type I PLP-dependent aspartate aminotransferase-like (Major domain)"/>
    <property type="match status" value="1"/>
</dbReference>
<keyword evidence="3" id="KW-1185">Reference proteome</keyword>
<keyword evidence="2" id="KW-0032">Aminotransferase</keyword>
<comment type="similarity">
    <text evidence="1">Belongs to the DegT/DnrJ/EryC1 family.</text>
</comment>
<evidence type="ECO:0000256" key="1">
    <source>
        <dbReference type="RuleBase" id="RU004508"/>
    </source>
</evidence>
<protein>
    <submittedName>
        <fullName evidence="2">UDP-4-amino-4-deoxy-L-arabinose--oxoglutarate aminotransferase protein</fullName>
        <ecNumber evidence="2">2.6.1.87</ecNumber>
    </submittedName>
</protein>
<sequence>MQNQFKIPWSKPSIGKEELSSLQNVIQSGWLTQGKITQEFETQLSEYLSSNVITVNNGSSALTCALLAHGLKPGDKVLVPNFTFFATYSIPKMLGADVILVDVDESTLNMNPENVEKIVKTQDVKMVIVVDVAGLPVDIDAFVELSHRYNFVLIEDAAEALGSEYKHQKIGSFDHTAIFSFHAAKQITTVEGGCVSSNNEDIVKKLNQIRDLGRLSSGEYVHNIISSNFRTTDLQSAIGIEQLKKIDDFLKSRSKIATGYKKNLKNFSFQFIPDYVTKHSYMMFFAFAQNQQVRNKYLDSLRTGGVDVRMPWLPLSDQPVNSNLNVIKFPNSKNIYQNSLTLPIYNSMKNKDLQFVLDTFQNFSS</sequence>
<reference evidence="2 3" key="1">
    <citation type="submission" date="2014-06" db="EMBL/GenBank/DDBJ databases">
        <authorList>
            <person name="Ngugi D.K."/>
            <person name="Blom J."/>
            <person name="Alam I."/>
            <person name="Rashid M."/>
            <person name="Baalawi W."/>
            <person name="Zhang G."/>
            <person name="Hikmawan T."/>
            <person name="Guan Y."/>
            <person name="Antunes A."/>
            <person name="Siam R."/>
            <person name="El-Dorry H."/>
            <person name="Bajic V."/>
            <person name="Stingl U."/>
        </authorList>
    </citation>
    <scope>NUCLEOTIDE SEQUENCE [LARGE SCALE GENOMIC DNA]</scope>
    <source>
        <strain evidence="2">SCGC AAA799-P11</strain>
    </source>
</reference>
<dbReference type="GO" id="GO:0099620">
    <property type="term" value="F:UDP-4-amino-4-deoxy-L-arabinose aminotransferase"/>
    <property type="evidence" value="ECO:0007669"/>
    <property type="project" value="UniProtKB-EC"/>
</dbReference>
<dbReference type="PANTHER" id="PTHR30244">
    <property type="entry name" value="TRANSAMINASE"/>
    <property type="match status" value="1"/>
</dbReference>
<dbReference type="GO" id="GO:0000271">
    <property type="term" value="P:polysaccharide biosynthetic process"/>
    <property type="evidence" value="ECO:0007669"/>
    <property type="project" value="TreeGrafter"/>
</dbReference>
<proteinExistence type="inferred from homology"/>
<keyword evidence="2" id="KW-0808">Transferase</keyword>
<dbReference type="InterPro" id="IPR015424">
    <property type="entry name" value="PyrdxlP-dep_Trfase"/>
</dbReference>
<dbReference type="GO" id="GO:0030170">
    <property type="term" value="F:pyridoxal phosphate binding"/>
    <property type="evidence" value="ECO:0007669"/>
    <property type="project" value="TreeGrafter"/>
</dbReference>
<keyword evidence="1" id="KW-0663">Pyridoxal phosphate</keyword>
<dbReference type="AlphaFoldDB" id="A0A087S305"/>
<dbReference type="EMBL" id="JOSZ01000002">
    <property type="protein sequence ID" value="KFM20109.1"/>
    <property type="molecule type" value="Genomic_DNA"/>
</dbReference>